<keyword evidence="3" id="KW-0238">DNA-binding</keyword>
<feature type="region of interest" description="Disordered" evidence="6">
    <location>
        <begin position="168"/>
        <end position="196"/>
    </location>
</feature>
<evidence type="ECO:0000256" key="6">
    <source>
        <dbReference type="SAM" id="MobiDB-lite"/>
    </source>
</evidence>
<feature type="chain" id="PRO_5032302668" description="TF-B3 domain-containing protein" evidence="7">
    <location>
        <begin position="34"/>
        <end position="402"/>
    </location>
</feature>
<feature type="compositionally biased region" description="Basic residues" evidence="6">
    <location>
        <begin position="255"/>
        <end position="264"/>
    </location>
</feature>
<dbReference type="GO" id="GO:0005634">
    <property type="term" value="C:nucleus"/>
    <property type="evidence" value="ECO:0007669"/>
    <property type="project" value="UniProtKB-SubCell"/>
</dbReference>
<evidence type="ECO:0000256" key="5">
    <source>
        <dbReference type="ARBA" id="ARBA00023242"/>
    </source>
</evidence>
<comment type="subcellular location">
    <subcellularLocation>
        <location evidence="1">Nucleus</location>
    </subcellularLocation>
</comment>
<gene>
    <name evidence="9" type="ORF">Taro_006956</name>
</gene>
<dbReference type="EMBL" id="NMUH01000216">
    <property type="protein sequence ID" value="MQL74626.1"/>
    <property type="molecule type" value="Genomic_DNA"/>
</dbReference>
<name>A0A843TWW9_COLES</name>
<dbReference type="SMART" id="SM01019">
    <property type="entry name" value="B3"/>
    <property type="match status" value="2"/>
</dbReference>
<evidence type="ECO:0000313" key="10">
    <source>
        <dbReference type="Proteomes" id="UP000652761"/>
    </source>
</evidence>
<protein>
    <recommendedName>
        <fullName evidence="8">TF-B3 domain-containing protein</fullName>
    </recommendedName>
</protein>
<dbReference type="Pfam" id="PF02362">
    <property type="entry name" value="B3"/>
    <property type="match status" value="2"/>
</dbReference>
<evidence type="ECO:0000256" key="4">
    <source>
        <dbReference type="ARBA" id="ARBA00023163"/>
    </source>
</evidence>
<dbReference type="Proteomes" id="UP000652761">
    <property type="component" value="Unassembled WGS sequence"/>
</dbReference>
<keyword evidence="5" id="KW-0539">Nucleus</keyword>
<reference evidence="9" key="1">
    <citation type="submission" date="2017-07" db="EMBL/GenBank/DDBJ databases">
        <title>Taro Niue Genome Assembly and Annotation.</title>
        <authorList>
            <person name="Atibalentja N."/>
            <person name="Keating K."/>
            <person name="Fields C.J."/>
        </authorList>
    </citation>
    <scope>NUCLEOTIDE SEQUENCE</scope>
    <source>
        <strain evidence="9">Niue_2</strain>
        <tissue evidence="9">Leaf</tissue>
    </source>
</reference>
<organism evidence="9 10">
    <name type="scientific">Colocasia esculenta</name>
    <name type="common">Wild taro</name>
    <name type="synonym">Arum esculentum</name>
    <dbReference type="NCBI Taxonomy" id="4460"/>
    <lineage>
        <taxon>Eukaryota</taxon>
        <taxon>Viridiplantae</taxon>
        <taxon>Streptophyta</taxon>
        <taxon>Embryophyta</taxon>
        <taxon>Tracheophyta</taxon>
        <taxon>Spermatophyta</taxon>
        <taxon>Magnoliopsida</taxon>
        <taxon>Liliopsida</taxon>
        <taxon>Araceae</taxon>
        <taxon>Aroideae</taxon>
        <taxon>Colocasieae</taxon>
        <taxon>Colocasia</taxon>
    </lineage>
</organism>
<evidence type="ECO:0000256" key="2">
    <source>
        <dbReference type="ARBA" id="ARBA00023015"/>
    </source>
</evidence>
<evidence type="ECO:0000256" key="1">
    <source>
        <dbReference type="ARBA" id="ARBA00004123"/>
    </source>
</evidence>
<keyword evidence="7" id="KW-0732">Signal</keyword>
<dbReference type="PANTHER" id="PTHR31391">
    <property type="entry name" value="B3 DOMAIN-CONTAINING PROTEIN OS11G0197600-RELATED"/>
    <property type="match status" value="1"/>
</dbReference>
<evidence type="ECO:0000256" key="3">
    <source>
        <dbReference type="ARBA" id="ARBA00023125"/>
    </source>
</evidence>
<sequence length="402" mass="44635">MEMEAGGEGSSPNWTHANSWLLLYIHLPLLASTYCPDRKTRAAAAPSGFPPAMASKEESKGDCQGKMPHFFKVFLPGLTSEKLEIPPAFQKHMEAGLRSCLLMGPSGNMWSVGIAMSQTGALFFTDGWRQFTEDHAMETGEFFVFIYYGAARFRLLIFDTSACEKESAFRATPSQSTTDAEEKGENEQEGTRGGLSGAAAMGLASKLRNKWSLQYKESGGEGDPHAAECTLQKEAGAGDAPEGSATPPASALKKTYARKQRRPRGLLLSQRRPVTSEEIERAHKAANAFTSENPFQVIIMRKTGVYLGHSMPLPHSFAKSYLPKNSRKISLSDCRGKEWEVNFLPLDSAYIFSAGWRQFSLDNHLEQDDACVFEVIRKDKIRVHIFRVVEEVQPLIRKIVRN</sequence>
<keyword evidence="10" id="KW-1185">Reference proteome</keyword>
<evidence type="ECO:0000313" key="9">
    <source>
        <dbReference type="EMBL" id="MQL74626.1"/>
    </source>
</evidence>
<feature type="domain" description="TF-B3" evidence="8">
    <location>
        <begin position="296"/>
        <end position="389"/>
    </location>
</feature>
<evidence type="ECO:0000256" key="7">
    <source>
        <dbReference type="SAM" id="SignalP"/>
    </source>
</evidence>
<accession>A0A843TWW9</accession>
<feature type="signal peptide" evidence="7">
    <location>
        <begin position="1"/>
        <end position="33"/>
    </location>
</feature>
<feature type="domain" description="TF-B3" evidence="8">
    <location>
        <begin position="68"/>
        <end position="161"/>
    </location>
</feature>
<proteinExistence type="predicted"/>
<dbReference type="AlphaFoldDB" id="A0A843TWW9"/>
<dbReference type="GO" id="GO:0003677">
    <property type="term" value="F:DNA binding"/>
    <property type="evidence" value="ECO:0007669"/>
    <property type="project" value="UniProtKB-KW"/>
</dbReference>
<keyword evidence="2" id="KW-0805">Transcription regulation</keyword>
<dbReference type="CDD" id="cd10017">
    <property type="entry name" value="B3_DNA"/>
    <property type="match status" value="2"/>
</dbReference>
<comment type="caution">
    <text evidence="9">The sequence shown here is derived from an EMBL/GenBank/DDBJ whole genome shotgun (WGS) entry which is preliminary data.</text>
</comment>
<dbReference type="PANTHER" id="PTHR31391:SF106">
    <property type="entry name" value="B3 DOMAIN-CONTAINING PROTEIN OS01G0723500"/>
    <property type="match status" value="1"/>
</dbReference>
<dbReference type="SUPFAM" id="SSF101936">
    <property type="entry name" value="DNA-binding pseudobarrel domain"/>
    <property type="match status" value="2"/>
</dbReference>
<evidence type="ECO:0000259" key="8">
    <source>
        <dbReference type="PROSITE" id="PS50863"/>
    </source>
</evidence>
<dbReference type="InterPro" id="IPR003340">
    <property type="entry name" value="B3_DNA-bd"/>
</dbReference>
<dbReference type="OrthoDB" id="1666376at2759"/>
<dbReference type="InterPro" id="IPR015300">
    <property type="entry name" value="DNA-bd_pseudobarrel_sf"/>
</dbReference>
<feature type="region of interest" description="Disordered" evidence="6">
    <location>
        <begin position="235"/>
        <end position="264"/>
    </location>
</feature>
<dbReference type="InterPro" id="IPR044837">
    <property type="entry name" value="REM16-like"/>
</dbReference>
<feature type="compositionally biased region" description="Basic and acidic residues" evidence="6">
    <location>
        <begin position="180"/>
        <end position="190"/>
    </location>
</feature>
<keyword evidence="4" id="KW-0804">Transcription</keyword>
<dbReference type="PROSITE" id="PS50863">
    <property type="entry name" value="B3"/>
    <property type="match status" value="2"/>
</dbReference>
<dbReference type="Gene3D" id="2.40.330.10">
    <property type="entry name" value="DNA-binding pseudobarrel domain"/>
    <property type="match status" value="2"/>
</dbReference>